<keyword evidence="2" id="KW-1185">Reference proteome</keyword>
<comment type="caution">
    <text evidence="1">The sequence shown here is derived from an EMBL/GenBank/DDBJ whole genome shotgun (WGS) entry which is preliminary data.</text>
</comment>
<evidence type="ECO:0000313" key="1">
    <source>
        <dbReference type="EMBL" id="GFY48601.1"/>
    </source>
</evidence>
<reference evidence="1" key="1">
    <citation type="submission" date="2020-08" db="EMBL/GenBank/DDBJ databases">
        <title>Multicomponent nature underlies the extraordinary mechanical properties of spider dragline silk.</title>
        <authorList>
            <person name="Kono N."/>
            <person name="Nakamura H."/>
            <person name="Mori M."/>
            <person name="Yoshida Y."/>
            <person name="Ohtoshi R."/>
            <person name="Malay A.D."/>
            <person name="Moran D.A.P."/>
            <person name="Tomita M."/>
            <person name="Numata K."/>
            <person name="Arakawa K."/>
        </authorList>
    </citation>
    <scope>NUCLEOTIDE SEQUENCE</scope>
</reference>
<sequence length="89" mass="9535">MYRPLKSLVYLNESAICITVGQRGRSPTTKNCAPQATAVCGCGERQPTVVQWKVSVRGSLLHDQGIPSAREGMVYLLVSPSGSLSVCLL</sequence>
<evidence type="ECO:0000313" key="2">
    <source>
        <dbReference type="Proteomes" id="UP000886998"/>
    </source>
</evidence>
<dbReference type="Proteomes" id="UP000886998">
    <property type="component" value="Unassembled WGS sequence"/>
</dbReference>
<dbReference type="OrthoDB" id="6432048at2759"/>
<dbReference type="AlphaFoldDB" id="A0A8X7BXD7"/>
<gene>
    <name evidence="1" type="ORF">TNIN_179741</name>
</gene>
<protein>
    <submittedName>
        <fullName evidence="1">Uncharacterized protein</fullName>
    </submittedName>
</protein>
<organism evidence="1 2">
    <name type="scientific">Trichonephila inaurata madagascariensis</name>
    <dbReference type="NCBI Taxonomy" id="2747483"/>
    <lineage>
        <taxon>Eukaryota</taxon>
        <taxon>Metazoa</taxon>
        <taxon>Ecdysozoa</taxon>
        <taxon>Arthropoda</taxon>
        <taxon>Chelicerata</taxon>
        <taxon>Arachnida</taxon>
        <taxon>Araneae</taxon>
        <taxon>Araneomorphae</taxon>
        <taxon>Entelegynae</taxon>
        <taxon>Araneoidea</taxon>
        <taxon>Nephilidae</taxon>
        <taxon>Trichonephila</taxon>
        <taxon>Trichonephila inaurata</taxon>
    </lineage>
</organism>
<dbReference type="EMBL" id="BMAV01006550">
    <property type="protein sequence ID" value="GFY48601.1"/>
    <property type="molecule type" value="Genomic_DNA"/>
</dbReference>
<accession>A0A8X7BXD7</accession>
<proteinExistence type="predicted"/>
<name>A0A8X7BXD7_9ARAC</name>